<dbReference type="OrthoDB" id="190883at2"/>
<feature type="region of interest" description="Disordered" evidence="1">
    <location>
        <begin position="1"/>
        <end position="118"/>
    </location>
</feature>
<protein>
    <recommendedName>
        <fullName evidence="3">CBM6 domain-containing protein</fullName>
    </recommendedName>
</protein>
<keyword evidence="5" id="KW-1185">Reference proteome</keyword>
<evidence type="ECO:0000313" key="5">
    <source>
        <dbReference type="Proteomes" id="UP000315226"/>
    </source>
</evidence>
<reference evidence="4 5" key="1">
    <citation type="submission" date="2019-06" db="EMBL/GenBank/DDBJ databases">
        <title>Whole genome shotgun sequence of Streptomyces gardneri NBRC 12865.</title>
        <authorList>
            <person name="Hosoyama A."/>
            <person name="Uohara A."/>
            <person name="Ohji S."/>
            <person name="Ichikawa N."/>
        </authorList>
    </citation>
    <scope>NUCLEOTIDE SEQUENCE [LARGE SCALE GENOMIC DNA]</scope>
    <source>
        <strain evidence="4 5">NBRC 12865</strain>
    </source>
</reference>
<evidence type="ECO:0000256" key="2">
    <source>
        <dbReference type="SAM" id="Phobius"/>
    </source>
</evidence>
<name>A0A4Y3RKX4_9ACTN</name>
<evidence type="ECO:0000256" key="1">
    <source>
        <dbReference type="SAM" id="MobiDB-lite"/>
    </source>
</evidence>
<evidence type="ECO:0000313" key="4">
    <source>
        <dbReference type="EMBL" id="GEB58386.1"/>
    </source>
</evidence>
<feature type="compositionally biased region" description="Low complexity" evidence="1">
    <location>
        <begin position="76"/>
        <end position="100"/>
    </location>
</feature>
<dbReference type="GO" id="GO:0030246">
    <property type="term" value="F:carbohydrate binding"/>
    <property type="evidence" value="ECO:0007669"/>
    <property type="project" value="InterPro"/>
</dbReference>
<dbReference type="PROSITE" id="PS51175">
    <property type="entry name" value="CBM6"/>
    <property type="match status" value="1"/>
</dbReference>
<keyword evidence="2" id="KW-1133">Transmembrane helix</keyword>
<keyword evidence="2" id="KW-0472">Membrane</keyword>
<feature type="transmembrane region" description="Helical" evidence="2">
    <location>
        <begin position="122"/>
        <end position="142"/>
    </location>
</feature>
<dbReference type="SUPFAM" id="SSF49785">
    <property type="entry name" value="Galactose-binding domain-like"/>
    <property type="match status" value="1"/>
</dbReference>
<dbReference type="Gene3D" id="2.60.120.260">
    <property type="entry name" value="Galactose-binding domain-like"/>
    <property type="match status" value="1"/>
</dbReference>
<evidence type="ECO:0000259" key="3">
    <source>
        <dbReference type="PROSITE" id="PS51175"/>
    </source>
</evidence>
<feature type="domain" description="CBM6" evidence="3">
    <location>
        <begin position="186"/>
        <end position="317"/>
    </location>
</feature>
<accession>A0A4Y3RKX4</accession>
<gene>
    <name evidence="4" type="ORF">SGA01_39910</name>
</gene>
<dbReference type="InterPro" id="IPR005084">
    <property type="entry name" value="CBM6"/>
</dbReference>
<feature type="compositionally biased region" description="Low complexity" evidence="1">
    <location>
        <begin position="165"/>
        <end position="182"/>
    </location>
</feature>
<dbReference type="RefSeq" id="WP_141297755.1">
    <property type="nucleotide sequence ID" value="NZ_BJMN01000025.1"/>
</dbReference>
<sequence length="323" mass="33158">MAAGNDGGNKPEDDDPFGYLYEDGQAAGARAPQGGGYGYPGPAPAQPGVPRTSYNQVRTVGERQYGQPPQQPYVPPQQQAPYGQPHAQYAAPETYGGPPTRQVPPQPPRGGGSGRGPNTRGLLIGAVAVVAVVVVGIAAAVISNSGDKDDKGNQAGGSGTPSTAPSQVSEEPSTEPSTEQTPAELPKQDAATLKLGGTAATDSSVKGAQGTNGAYVTFNGVGGSASWSVAVPDSGEYTLRIIYSVPGKDAKTSLTVNGETPRGLNMSNFAKAAEGDWEKGWTYTYAYVNLKKGDNALKISCEAGDTCEAILDQVYLEAGHTGR</sequence>
<proteinExistence type="predicted"/>
<dbReference type="Proteomes" id="UP000315226">
    <property type="component" value="Unassembled WGS sequence"/>
</dbReference>
<feature type="region of interest" description="Disordered" evidence="1">
    <location>
        <begin position="144"/>
        <end position="186"/>
    </location>
</feature>
<dbReference type="EMBL" id="BJMN01000025">
    <property type="protein sequence ID" value="GEB58386.1"/>
    <property type="molecule type" value="Genomic_DNA"/>
</dbReference>
<keyword evidence="2" id="KW-0812">Transmembrane</keyword>
<organism evidence="4 5">
    <name type="scientific">Streptomyces gardneri</name>
    <dbReference type="NCBI Taxonomy" id="66892"/>
    <lineage>
        <taxon>Bacteria</taxon>
        <taxon>Bacillati</taxon>
        <taxon>Actinomycetota</taxon>
        <taxon>Actinomycetes</taxon>
        <taxon>Kitasatosporales</taxon>
        <taxon>Streptomycetaceae</taxon>
        <taxon>Streptomyces</taxon>
    </lineage>
</organism>
<comment type="caution">
    <text evidence="4">The sequence shown here is derived from an EMBL/GenBank/DDBJ whole genome shotgun (WGS) entry which is preliminary data.</text>
</comment>
<dbReference type="AlphaFoldDB" id="A0A4Y3RKX4"/>
<dbReference type="InterPro" id="IPR008979">
    <property type="entry name" value="Galactose-bd-like_sf"/>
</dbReference>